<dbReference type="AlphaFoldDB" id="W9W5M0"/>
<keyword evidence="6" id="KW-1185">Reference proteome</keyword>
<reference evidence="5 6" key="1">
    <citation type="submission" date="2013-03" db="EMBL/GenBank/DDBJ databases">
        <title>The Genome Sequence of Cladophialophora psammophila CBS 110553.</title>
        <authorList>
            <consortium name="The Broad Institute Genomics Platform"/>
            <person name="Cuomo C."/>
            <person name="de Hoog S."/>
            <person name="Gorbushina A."/>
            <person name="Walker B."/>
            <person name="Young S.K."/>
            <person name="Zeng Q."/>
            <person name="Gargeya S."/>
            <person name="Fitzgerald M."/>
            <person name="Haas B."/>
            <person name="Abouelleil A."/>
            <person name="Allen A.W."/>
            <person name="Alvarado L."/>
            <person name="Arachchi H.M."/>
            <person name="Berlin A.M."/>
            <person name="Chapman S.B."/>
            <person name="Gainer-Dewar J."/>
            <person name="Goldberg J."/>
            <person name="Griggs A."/>
            <person name="Gujja S."/>
            <person name="Hansen M."/>
            <person name="Howarth C."/>
            <person name="Imamovic A."/>
            <person name="Ireland A."/>
            <person name="Larimer J."/>
            <person name="McCowan C."/>
            <person name="Murphy C."/>
            <person name="Pearson M."/>
            <person name="Poon T.W."/>
            <person name="Priest M."/>
            <person name="Roberts A."/>
            <person name="Saif S."/>
            <person name="Shea T."/>
            <person name="Sisk P."/>
            <person name="Sykes S."/>
            <person name="Wortman J."/>
            <person name="Nusbaum C."/>
            <person name="Birren B."/>
        </authorList>
    </citation>
    <scope>NUCLEOTIDE SEQUENCE [LARGE SCALE GENOMIC DNA]</scope>
    <source>
        <strain evidence="5 6">CBS 110553</strain>
    </source>
</reference>
<dbReference type="eggNOG" id="ENOG502QWNS">
    <property type="taxonomic scope" value="Eukaryota"/>
</dbReference>
<organism evidence="5 6">
    <name type="scientific">Cladophialophora psammophila CBS 110553</name>
    <dbReference type="NCBI Taxonomy" id="1182543"/>
    <lineage>
        <taxon>Eukaryota</taxon>
        <taxon>Fungi</taxon>
        <taxon>Dikarya</taxon>
        <taxon>Ascomycota</taxon>
        <taxon>Pezizomycotina</taxon>
        <taxon>Eurotiomycetes</taxon>
        <taxon>Chaetothyriomycetidae</taxon>
        <taxon>Chaetothyriales</taxon>
        <taxon>Herpotrichiellaceae</taxon>
        <taxon>Cladophialophora</taxon>
    </lineage>
</organism>
<sequence length="330" mass="35341">MTNKRRSLKPGVSVATVTLFDAETEDIDVAGMQFHVLRLAKAGINSVTIAGSNGEGAHLTHKERTLLISAIREVLDGSGYRELPTIVNCSAQSVREVVELCRQADQAGADYSLILPPSYFGGAYTRQCLSDFFTEVASKSPIPVILYNYPLVVAGTDLDSDLIIDLSSQPNIVGCKFTCVDLGKINRVATKVDAATSKHNGSGFYAMAGLADCIVPTLAAGGTGVIVGLGNVLPKSCVKVFDLYEAGKFDEAQKLQRLLAAADWTLVAGGVTSVKSVLESYFNYGGHPRRPLPRAEKDAKERWAIALKAAVEYEKGIQVWEQETVTGGPK</sequence>
<accession>W9W5M0</accession>
<dbReference type="Pfam" id="PF00701">
    <property type="entry name" value="DHDPS"/>
    <property type="match status" value="1"/>
</dbReference>
<proteinExistence type="inferred from homology"/>
<dbReference type="Gene3D" id="3.20.20.70">
    <property type="entry name" value="Aldolase class I"/>
    <property type="match status" value="1"/>
</dbReference>
<dbReference type="STRING" id="1182543.W9W5M0"/>
<dbReference type="OrthoDB" id="191315at2759"/>
<evidence type="ECO:0000256" key="3">
    <source>
        <dbReference type="PIRSR" id="PIRSR001365-1"/>
    </source>
</evidence>
<protein>
    <recommendedName>
        <fullName evidence="7">Dihydrodipicolinate synthetase</fullName>
    </recommendedName>
</protein>
<name>W9W5M0_9EURO</name>
<feature type="binding site" evidence="4">
    <location>
        <position position="226"/>
    </location>
    <ligand>
        <name>pyruvate</name>
        <dbReference type="ChEBI" id="CHEBI:15361"/>
    </ligand>
</feature>
<gene>
    <name evidence="5" type="ORF">A1O5_11688</name>
</gene>
<dbReference type="GeneID" id="19196377"/>
<evidence type="ECO:0000256" key="2">
    <source>
        <dbReference type="PIRNR" id="PIRNR001365"/>
    </source>
</evidence>
<comment type="similarity">
    <text evidence="2">Belongs to the DapA family.</text>
</comment>
<evidence type="ECO:0000313" key="5">
    <source>
        <dbReference type="EMBL" id="EXJ63367.1"/>
    </source>
</evidence>
<dbReference type="EMBL" id="AMGX01000027">
    <property type="protein sequence ID" value="EXJ63367.1"/>
    <property type="molecule type" value="Genomic_DNA"/>
</dbReference>
<dbReference type="HOGENOM" id="CLU_049343_0_2_1"/>
<dbReference type="Proteomes" id="UP000019471">
    <property type="component" value="Unassembled WGS sequence"/>
</dbReference>
<dbReference type="PIRSF" id="PIRSF001365">
    <property type="entry name" value="DHDPS"/>
    <property type="match status" value="1"/>
</dbReference>
<evidence type="ECO:0000313" key="6">
    <source>
        <dbReference type="Proteomes" id="UP000019471"/>
    </source>
</evidence>
<dbReference type="CDD" id="cd00408">
    <property type="entry name" value="DHDPS-like"/>
    <property type="match status" value="1"/>
</dbReference>
<keyword evidence="1 2" id="KW-0456">Lyase</keyword>
<evidence type="ECO:0008006" key="7">
    <source>
        <dbReference type="Google" id="ProtNLM"/>
    </source>
</evidence>
<dbReference type="PANTHER" id="PTHR12128:SF66">
    <property type="entry name" value="4-HYDROXY-2-OXOGLUTARATE ALDOLASE, MITOCHONDRIAL"/>
    <property type="match status" value="1"/>
</dbReference>
<dbReference type="InterPro" id="IPR002220">
    <property type="entry name" value="DapA-like"/>
</dbReference>
<dbReference type="InterPro" id="IPR013785">
    <property type="entry name" value="Aldolase_TIM"/>
</dbReference>
<dbReference type="PANTHER" id="PTHR12128">
    <property type="entry name" value="DIHYDRODIPICOLINATE SYNTHASE"/>
    <property type="match status" value="1"/>
</dbReference>
<evidence type="ECO:0000256" key="4">
    <source>
        <dbReference type="PIRSR" id="PIRSR001365-2"/>
    </source>
</evidence>
<evidence type="ECO:0000256" key="1">
    <source>
        <dbReference type="ARBA" id="ARBA00023239"/>
    </source>
</evidence>
<dbReference type="GO" id="GO:0008840">
    <property type="term" value="F:4-hydroxy-tetrahydrodipicolinate synthase activity"/>
    <property type="evidence" value="ECO:0007669"/>
    <property type="project" value="TreeGrafter"/>
</dbReference>
<feature type="active site" description="Schiff-base intermediate with substrate" evidence="3">
    <location>
        <position position="176"/>
    </location>
</feature>
<dbReference type="SUPFAM" id="SSF51569">
    <property type="entry name" value="Aldolase"/>
    <property type="match status" value="1"/>
</dbReference>
<feature type="active site" description="Proton donor/acceptor" evidence="3">
    <location>
        <position position="147"/>
    </location>
</feature>
<dbReference type="PRINTS" id="PR00146">
    <property type="entry name" value="DHPICSNTHASE"/>
</dbReference>
<comment type="caution">
    <text evidence="5">The sequence shown here is derived from an EMBL/GenBank/DDBJ whole genome shotgun (WGS) entry which is preliminary data.</text>
</comment>
<dbReference type="SMART" id="SM01130">
    <property type="entry name" value="DHDPS"/>
    <property type="match status" value="1"/>
</dbReference>
<dbReference type="RefSeq" id="XP_007750450.1">
    <property type="nucleotide sequence ID" value="XM_007752260.1"/>
</dbReference>